<organism evidence="4 5">
    <name type="scientific">Frankia torreyi</name>
    <dbReference type="NCBI Taxonomy" id="1856"/>
    <lineage>
        <taxon>Bacteria</taxon>
        <taxon>Bacillati</taxon>
        <taxon>Actinomycetota</taxon>
        <taxon>Actinomycetes</taxon>
        <taxon>Frankiales</taxon>
        <taxon>Frankiaceae</taxon>
        <taxon>Frankia</taxon>
    </lineage>
</organism>
<reference evidence="4 5" key="2">
    <citation type="journal article" date="2016" name="Genome Announc.">
        <title>Permanent Draft Genome Sequences for Two Variants of Frankia sp. Strain CpI1, the First Frankia Strain Isolated from Root Nodules of Comptonia peregrina.</title>
        <authorList>
            <person name="Oshone R."/>
            <person name="Hurst S.G.IV."/>
            <person name="Abebe-Akele F."/>
            <person name="Simpson S."/>
            <person name="Morris K."/>
            <person name="Thomas W.K."/>
            <person name="Tisa L.S."/>
        </authorList>
    </citation>
    <scope>NUCLEOTIDE SEQUENCE [LARGE SCALE GENOMIC DNA]</scope>
    <source>
        <strain evidence="5">CpI1-S</strain>
    </source>
</reference>
<dbReference type="RefSeq" id="WP_044884732.1">
    <property type="nucleotide sequence ID" value="NZ_JYFN01000012.1"/>
</dbReference>
<dbReference type="Pfam" id="PF10128">
    <property type="entry name" value="OpcA_G6PD_assem"/>
    <property type="match status" value="1"/>
</dbReference>
<accession>A0A0D8BHZ7</accession>
<evidence type="ECO:0000256" key="1">
    <source>
        <dbReference type="SAM" id="MobiDB-lite"/>
    </source>
</evidence>
<sequence length="419" mass="43201">MTTLWDTTGSEVVKALSAERRAAGALAFGLALTLVAVVDERHVSEAEGAATLAASAHPCRLLIVVRRQIESPHPRLDAEVSIGGRLGPGEAVVMRMSGRLALHAESVVLPLLAPDAPVVTWWHDEPPVRIAYDPLGVFADRRVTDVTAAPDPLAALSQRATDFAPGDTDLSWTRLTPWRTLLAAAFDTVSDRPDAAVITSGRANPSAQLFAGWLQNKLGIPVSVEEVGSRPDITKVTVSFGGSELAISRTDSRTARISRSGYPDRVLPLPGRGVGELLAEELRRLDDDEVFAEALGTWSGLAHLADRSPHREHIWRDPMDKSVTVTSTVPPTAGAAQAGATSQAGTTSPARSAPQTGSASQTGSAPQAGTASSAGSSPPAGLSGSAAQAKRPARGPAAGSTSGSTSGSATADQPKAGGA</sequence>
<dbReference type="InterPro" id="IPR046801">
    <property type="entry name" value="OpcA_G6PD_N"/>
</dbReference>
<dbReference type="Pfam" id="PF20171">
    <property type="entry name" value="OpcA_G6PD_C"/>
    <property type="match status" value="1"/>
</dbReference>
<dbReference type="OrthoDB" id="128564at2"/>
<feature type="domain" description="Glucose-6-phosphate dehydrogenase assembly protein OpcA C-terminal" evidence="3">
    <location>
        <begin position="165"/>
        <end position="295"/>
    </location>
</feature>
<feature type="compositionally biased region" description="Low complexity" evidence="1">
    <location>
        <begin position="362"/>
        <end position="389"/>
    </location>
</feature>
<feature type="compositionally biased region" description="Low complexity" evidence="1">
    <location>
        <begin position="322"/>
        <end position="350"/>
    </location>
</feature>
<dbReference type="EMBL" id="JYFN01000012">
    <property type="protein sequence ID" value="KJE23619.1"/>
    <property type="molecule type" value="Genomic_DNA"/>
</dbReference>
<evidence type="ECO:0000259" key="3">
    <source>
        <dbReference type="Pfam" id="PF20171"/>
    </source>
</evidence>
<comment type="caution">
    <text evidence="4">The sequence shown here is derived from an EMBL/GenBank/DDBJ whole genome shotgun (WGS) entry which is preliminary data.</text>
</comment>
<dbReference type="Proteomes" id="UP000032545">
    <property type="component" value="Unassembled WGS sequence"/>
</dbReference>
<dbReference type="PANTHER" id="PTHR38658:SF1">
    <property type="entry name" value="OXPP CYCLE PROTEIN OPCA-RELATED"/>
    <property type="match status" value="1"/>
</dbReference>
<keyword evidence="5" id="KW-1185">Reference proteome</keyword>
<evidence type="ECO:0000313" key="5">
    <source>
        <dbReference type="Proteomes" id="UP000032545"/>
    </source>
</evidence>
<dbReference type="PANTHER" id="PTHR38658">
    <property type="entry name" value="OXPP CYCLE PROTEIN OPCA-RELATED"/>
    <property type="match status" value="1"/>
</dbReference>
<dbReference type="InterPro" id="IPR004555">
    <property type="entry name" value="G6PDH_assembly_OpcA"/>
</dbReference>
<evidence type="ECO:0000259" key="2">
    <source>
        <dbReference type="Pfam" id="PF10128"/>
    </source>
</evidence>
<protein>
    <submittedName>
        <fullName evidence="4">Glucose-6-P dehydrogenase subunit</fullName>
    </submittedName>
</protein>
<proteinExistence type="predicted"/>
<feature type="compositionally biased region" description="Low complexity" evidence="1">
    <location>
        <begin position="397"/>
        <end position="411"/>
    </location>
</feature>
<dbReference type="PATRIC" id="fig|1502723.3.peg.945"/>
<feature type="region of interest" description="Disordered" evidence="1">
    <location>
        <begin position="312"/>
        <end position="419"/>
    </location>
</feature>
<evidence type="ECO:0000313" key="4">
    <source>
        <dbReference type="EMBL" id="KJE23619.1"/>
    </source>
</evidence>
<gene>
    <name evidence="4" type="ORF">FF36_02068</name>
</gene>
<dbReference type="InterPro" id="IPR046802">
    <property type="entry name" value="OpcA_G6PD_C"/>
</dbReference>
<dbReference type="AlphaFoldDB" id="A0A0D8BHZ7"/>
<name>A0A0D8BHZ7_9ACTN</name>
<feature type="domain" description="Glucose-6-phosphate dehydrogenase assembly protein OpcA N-terminal" evidence="2">
    <location>
        <begin position="51"/>
        <end position="160"/>
    </location>
</feature>
<reference evidence="5" key="1">
    <citation type="submission" date="2015-02" db="EMBL/GenBank/DDBJ databases">
        <title>Draft Genome of Frankia sp. CpI1-S.</title>
        <authorList>
            <person name="Oshone R.T."/>
            <person name="Ngom M."/>
            <person name="Ghodhbane-Gtari F."/>
            <person name="Gtari M."/>
            <person name="Morris K."/>
            <person name="Thomas K."/>
            <person name="Sen A."/>
            <person name="Tisa L.S."/>
        </authorList>
    </citation>
    <scope>NUCLEOTIDE SEQUENCE [LARGE SCALE GENOMIC DNA]</scope>
    <source>
        <strain evidence="5">CpI1-S</strain>
    </source>
</reference>